<protein>
    <submittedName>
        <fullName evidence="1">Uncharacterized protein</fullName>
    </submittedName>
</protein>
<reference evidence="1" key="1">
    <citation type="submission" date="2019-08" db="EMBL/GenBank/DDBJ databases">
        <authorList>
            <person name="Kucharzyk K."/>
            <person name="Murdoch R.W."/>
            <person name="Higgins S."/>
            <person name="Loffler F."/>
        </authorList>
    </citation>
    <scope>NUCLEOTIDE SEQUENCE</scope>
</reference>
<name>A0A645ESE4_9ZZZZ</name>
<gene>
    <name evidence="1" type="ORF">SDC9_151345</name>
</gene>
<evidence type="ECO:0000313" key="1">
    <source>
        <dbReference type="EMBL" id="MPN04109.1"/>
    </source>
</evidence>
<accession>A0A645ESE4</accession>
<proteinExistence type="predicted"/>
<dbReference type="AlphaFoldDB" id="A0A645ESE4"/>
<comment type="caution">
    <text evidence="1">The sequence shown here is derived from an EMBL/GenBank/DDBJ whole genome shotgun (WGS) entry which is preliminary data.</text>
</comment>
<sequence>MLILTNANALGIDLDQLRQRILEPTADGDRSADGNIQVRIFLSRQLGSRVDRCSCLVGNYIADLDLIFLQFGNQLCQNLFGFPGGGPVAKGDNFHLMFPNQRFQRANGSRHVVARHCGENRGGFKVFTVFVQHCNLAARAESRIITHHAFAFDRCLKQQG</sequence>
<dbReference type="EMBL" id="VSSQ01050038">
    <property type="protein sequence ID" value="MPN04109.1"/>
    <property type="molecule type" value="Genomic_DNA"/>
</dbReference>
<organism evidence="1">
    <name type="scientific">bioreactor metagenome</name>
    <dbReference type="NCBI Taxonomy" id="1076179"/>
    <lineage>
        <taxon>unclassified sequences</taxon>
        <taxon>metagenomes</taxon>
        <taxon>ecological metagenomes</taxon>
    </lineage>
</organism>